<dbReference type="RefSeq" id="WP_092446223.1">
    <property type="nucleotide sequence ID" value="NZ_LT629774.1"/>
</dbReference>
<keyword evidence="1" id="KW-0620">Polyamine biosynthesis</keyword>
<dbReference type="InterPro" id="IPR029063">
    <property type="entry name" value="SAM-dependent_MTases_sf"/>
</dbReference>
<protein>
    <submittedName>
        <fullName evidence="2">Spermine/spermidine synthase</fullName>
    </submittedName>
</protein>
<reference evidence="2 3" key="1">
    <citation type="submission" date="2016-10" db="EMBL/GenBank/DDBJ databases">
        <authorList>
            <person name="Varghese N."/>
            <person name="Submissions S."/>
        </authorList>
    </citation>
    <scope>NUCLEOTIDE SEQUENCE [LARGE SCALE GENOMIC DNA]</scope>
    <source>
        <strain evidence="2 3">RHA_55</strain>
    </source>
</reference>
<sequence>MKPLLSYIYPITKTIESKYSGTLEITWYNGKKHLNSKNANYSYGSLQRILKFGLEKVEFSKINSILILGMGGGSVIKTLRNHFNYTNSIEAVEIDPVIIDIAKSEFGIVENDHLKIHCADAFHFVETNTKVFDLIIIDLYIDLLVPDQFLSTAFWDYILKTKSSKGSLLFNASVKESHITNVESLINYLKTKVYKVDVYKKVNNTNTVVITNSL</sequence>
<dbReference type="PANTHER" id="PTHR43317">
    <property type="entry name" value="THERMOSPERMINE SYNTHASE ACAULIS5"/>
    <property type="match status" value="1"/>
</dbReference>
<dbReference type="Gene3D" id="3.40.50.150">
    <property type="entry name" value="Vaccinia Virus protein VP39"/>
    <property type="match status" value="1"/>
</dbReference>
<dbReference type="AlphaFoldDB" id="A0A1H1SS97"/>
<accession>A0A1H1SS97</accession>
<organism evidence="2 3">
    <name type="scientific">Winogradskyella sediminis</name>
    <dbReference type="NCBI Taxonomy" id="1382466"/>
    <lineage>
        <taxon>Bacteria</taxon>
        <taxon>Pseudomonadati</taxon>
        <taxon>Bacteroidota</taxon>
        <taxon>Flavobacteriia</taxon>
        <taxon>Flavobacteriales</taxon>
        <taxon>Flavobacteriaceae</taxon>
        <taxon>Winogradskyella</taxon>
    </lineage>
</organism>
<dbReference type="EMBL" id="LT629774">
    <property type="protein sequence ID" value="SDS50795.1"/>
    <property type="molecule type" value="Genomic_DNA"/>
</dbReference>
<dbReference type="SUPFAM" id="SSF53335">
    <property type="entry name" value="S-adenosyl-L-methionine-dependent methyltransferases"/>
    <property type="match status" value="1"/>
</dbReference>
<evidence type="ECO:0000256" key="1">
    <source>
        <dbReference type="ARBA" id="ARBA00023115"/>
    </source>
</evidence>
<dbReference type="PANTHER" id="PTHR43317:SF1">
    <property type="entry name" value="THERMOSPERMINE SYNTHASE ACAULIS5"/>
    <property type="match status" value="1"/>
</dbReference>
<name>A0A1H1SS97_9FLAO</name>
<dbReference type="GO" id="GO:0006596">
    <property type="term" value="P:polyamine biosynthetic process"/>
    <property type="evidence" value="ECO:0007669"/>
    <property type="project" value="UniProtKB-KW"/>
</dbReference>
<dbReference type="CDD" id="cd02440">
    <property type="entry name" value="AdoMet_MTases"/>
    <property type="match status" value="1"/>
</dbReference>
<dbReference type="Proteomes" id="UP000198963">
    <property type="component" value="Chromosome I"/>
</dbReference>
<proteinExistence type="predicted"/>
<dbReference type="STRING" id="1249933.SAMN04489797_1752"/>
<evidence type="ECO:0000313" key="2">
    <source>
        <dbReference type="EMBL" id="SDS50795.1"/>
    </source>
</evidence>
<gene>
    <name evidence="2" type="ORF">SAMN04489797_1752</name>
</gene>
<dbReference type="NCBIfam" id="NF037959">
    <property type="entry name" value="MFS_SpdSyn"/>
    <property type="match status" value="1"/>
</dbReference>
<dbReference type="Pfam" id="PF01564">
    <property type="entry name" value="Spermine_synth"/>
    <property type="match status" value="1"/>
</dbReference>
<evidence type="ECO:0000313" key="3">
    <source>
        <dbReference type="Proteomes" id="UP000198963"/>
    </source>
</evidence>
<keyword evidence="3" id="KW-1185">Reference proteome</keyword>